<sequence>MRLTFFSLFSLVGVSRGFNIDASAIRAAEATRLGEEPHFGNLTIPGQMQPTNLVFPDGLRLLVYSPNAQNISVEKKDQPSAPAGFVTPLDFAAVSLSSGSWMAIYNYSWNISIQAENADDVVATIEMPYDGHVLETLSIRHENIFLGRFDSKRGGWVVDASRSSVDSTRNTSRIIGLPSLDGEYMLLGRKSVYSHSSFIQPGWSSELSDFVIMDPPANSQEHIDPSKAPVQIGTWINGFQLEVRSCKRMRVNMNFFNSSNAKIQEGYRAVSPYGYMLNSSEADSKVAVIARLPLRASQIEPHSLGGSRLRVAQLDPASGEFRVTHHRETNGTSALPRIRFLPRLVEIEGSSMDVQWILVASEASSSASSATSSPSLVVTMTLSPQPTIADDFQTATASPPPSPPRTADTITDPSSSVSSRIPPIIPPTEGGTEKVMKTERRIKSSKRSRMRRTRFSKSEIL</sequence>
<feature type="region of interest" description="Disordered" evidence="1">
    <location>
        <begin position="390"/>
        <end position="461"/>
    </location>
</feature>
<keyword evidence="2" id="KW-0732">Signal</keyword>
<name>A0A8H3HV37_9AGAM</name>
<dbReference type="AlphaFoldDB" id="A0A8H3HV37"/>
<feature type="compositionally biased region" description="Basic and acidic residues" evidence="1">
    <location>
        <begin position="431"/>
        <end position="442"/>
    </location>
</feature>
<evidence type="ECO:0000313" key="3">
    <source>
        <dbReference type="EMBL" id="CAE7140988.1"/>
    </source>
</evidence>
<protein>
    <submittedName>
        <fullName evidence="3">Uncharacterized protein</fullName>
    </submittedName>
</protein>
<feature type="chain" id="PRO_5034230742" evidence="2">
    <location>
        <begin position="18"/>
        <end position="461"/>
    </location>
</feature>
<dbReference type="EMBL" id="CAJNJQ010001512">
    <property type="protein sequence ID" value="CAE7140988.1"/>
    <property type="molecule type" value="Genomic_DNA"/>
</dbReference>
<feature type="compositionally biased region" description="Low complexity" evidence="1">
    <location>
        <begin position="413"/>
        <end position="422"/>
    </location>
</feature>
<feature type="signal peptide" evidence="2">
    <location>
        <begin position="1"/>
        <end position="17"/>
    </location>
</feature>
<organism evidence="3 4">
    <name type="scientific">Rhizoctonia solani</name>
    <dbReference type="NCBI Taxonomy" id="456999"/>
    <lineage>
        <taxon>Eukaryota</taxon>
        <taxon>Fungi</taxon>
        <taxon>Dikarya</taxon>
        <taxon>Basidiomycota</taxon>
        <taxon>Agaricomycotina</taxon>
        <taxon>Agaricomycetes</taxon>
        <taxon>Cantharellales</taxon>
        <taxon>Ceratobasidiaceae</taxon>
        <taxon>Rhizoctonia</taxon>
    </lineage>
</organism>
<reference evidence="3" key="1">
    <citation type="submission" date="2021-01" db="EMBL/GenBank/DDBJ databases">
        <authorList>
            <person name="Kaushik A."/>
        </authorList>
    </citation>
    <scope>NUCLEOTIDE SEQUENCE</scope>
    <source>
        <strain evidence="3">AG5</strain>
    </source>
</reference>
<evidence type="ECO:0000256" key="1">
    <source>
        <dbReference type="SAM" id="MobiDB-lite"/>
    </source>
</evidence>
<proteinExistence type="predicted"/>
<gene>
    <name evidence="3" type="ORF">RDB_LOCUS75175</name>
</gene>
<evidence type="ECO:0000256" key="2">
    <source>
        <dbReference type="SAM" id="SignalP"/>
    </source>
</evidence>
<comment type="caution">
    <text evidence="3">The sequence shown here is derived from an EMBL/GenBank/DDBJ whole genome shotgun (WGS) entry which is preliminary data.</text>
</comment>
<evidence type="ECO:0000313" key="4">
    <source>
        <dbReference type="Proteomes" id="UP000663827"/>
    </source>
</evidence>
<accession>A0A8H3HV37</accession>
<dbReference type="Proteomes" id="UP000663827">
    <property type="component" value="Unassembled WGS sequence"/>
</dbReference>
<feature type="compositionally biased region" description="Basic residues" evidence="1">
    <location>
        <begin position="443"/>
        <end position="455"/>
    </location>
</feature>